<dbReference type="RefSeq" id="WP_377300360.1">
    <property type="nucleotide sequence ID" value="NZ_CP180191.1"/>
</dbReference>
<dbReference type="PANTHER" id="PTHR45947:SF3">
    <property type="entry name" value="SULFOQUINOVOSYL TRANSFERASE SQD2"/>
    <property type="match status" value="1"/>
</dbReference>
<dbReference type="EMBL" id="JBHRTI010000001">
    <property type="protein sequence ID" value="MFC3146070.1"/>
    <property type="molecule type" value="Genomic_DNA"/>
</dbReference>
<dbReference type="Gene3D" id="3.40.50.2000">
    <property type="entry name" value="Glycogen Phosphorylase B"/>
    <property type="match status" value="2"/>
</dbReference>
<protein>
    <submittedName>
        <fullName evidence="2">Glycosyltransferase family 4 protein</fullName>
        <ecNumber evidence="2">2.4.-.-</ecNumber>
    </submittedName>
</protein>
<dbReference type="Pfam" id="PF13692">
    <property type="entry name" value="Glyco_trans_1_4"/>
    <property type="match status" value="1"/>
</dbReference>
<proteinExistence type="predicted"/>
<dbReference type="InterPro" id="IPR050194">
    <property type="entry name" value="Glycosyltransferase_grp1"/>
</dbReference>
<keyword evidence="2" id="KW-0808">Transferase</keyword>
<dbReference type="Proteomes" id="UP001595556">
    <property type="component" value="Unassembled WGS sequence"/>
</dbReference>
<name>A0ABV7GWZ6_9BURK</name>
<evidence type="ECO:0000313" key="2">
    <source>
        <dbReference type="EMBL" id="MFC3146070.1"/>
    </source>
</evidence>
<feature type="domain" description="Glycosyltransferase subfamily 4-like N-terminal" evidence="1">
    <location>
        <begin position="15"/>
        <end position="164"/>
    </location>
</feature>
<sequence>MRIVIVTDAWHPQTNGVVFTWTYMQRELGRLGHEVQIVHPNGHRTIGMPSYPEIRLSTEPGRIIRAALAEAPDRLHIATEGPLGLAARRHALARGWQFTTSYHTKFPEYVHARVRIPLAWTYTLMRRFHRPSRAVLAPTKAMVDELRGWGFAQAQVWGRGVDQDVFQPGARDALDLPRPIFMNIGRVAVEKNLEAFCELDLPGSKVVVGDGPARARLQRQYPRVHWLGMVNHAQLAPLYRAADVFVFPSRTDTFGLVLLEAMACGTPVAAYPVTGPIDVVPPRGGVLSEDLTAACRAALTLDRNEVAALARNASWQQVARDLLAQMQHTLPKRSALRSAA</sequence>
<dbReference type="Pfam" id="PF13439">
    <property type="entry name" value="Glyco_transf_4"/>
    <property type="match status" value="1"/>
</dbReference>
<accession>A0ABV7GWZ6</accession>
<dbReference type="SUPFAM" id="SSF53756">
    <property type="entry name" value="UDP-Glycosyltransferase/glycogen phosphorylase"/>
    <property type="match status" value="1"/>
</dbReference>
<reference evidence="3" key="1">
    <citation type="journal article" date="2019" name="Int. J. Syst. Evol. Microbiol.">
        <title>The Global Catalogue of Microorganisms (GCM) 10K type strain sequencing project: providing services to taxonomists for standard genome sequencing and annotation.</title>
        <authorList>
            <consortium name="The Broad Institute Genomics Platform"/>
            <consortium name="The Broad Institute Genome Sequencing Center for Infectious Disease"/>
            <person name="Wu L."/>
            <person name="Ma J."/>
        </authorList>
    </citation>
    <scope>NUCLEOTIDE SEQUENCE [LARGE SCALE GENOMIC DNA]</scope>
    <source>
        <strain evidence="3">KCTC 52168</strain>
    </source>
</reference>
<evidence type="ECO:0000313" key="3">
    <source>
        <dbReference type="Proteomes" id="UP001595556"/>
    </source>
</evidence>
<keyword evidence="2" id="KW-0328">Glycosyltransferase</keyword>
<dbReference type="CDD" id="cd03814">
    <property type="entry name" value="GT4-like"/>
    <property type="match status" value="1"/>
</dbReference>
<dbReference type="GO" id="GO:0016757">
    <property type="term" value="F:glycosyltransferase activity"/>
    <property type="evidence" value="ECO:0007669"/>
    <property type="project" value="UniProtKB-KW"/>
</dbReference>
<dbReference type="EC" id="2.4.-.-" evidence="2"/>
<organism evidence="2 3">
    <name type="scientific">Piscinibacterium candidicorallinum</name>
    <dbReference type="NCBI Taxonomy" id="1793872"/>
    <lineage>
        <taxon>Bacteria</taxon>
        <taxon>Pseudomonadati</taxon>
        <taxon>Pseudomonadota</taxon>
        <taxon>Betaproteobacteria</taxon>
        <taxon>Burkholderiales</taxon>
        <taxon>Piscinibacterium</taxon>
    </lineage>
</organism>
<evidence type="ECO:0000259" key="1">
    <source>
        <dbReference type="Pfam" id="PF13439"/>
    </source>
</evidence>
<dbReference type="PANTHER" id="PTHR45947">
    <property type="entry name" value="SULFOQUINOVOSYL TRANSFERASE SQD2"/>
    <property type="match status" value="1"/>
</dbReference>
<gene>
    <name evidence="2" type="ORF">ACFOEN_00280</name>
</gene>
<dbReference type="InterPro" id="IPR028098">
    <property type="entry name" value="Glyco_trans_4-like_N"/>
</dbReference>
<keyword evidence="3" id="KW-1185">Reference proteome</keyword>
<comment type="caution">
    <text evidence="2">The sequence shown here is derived from an EMBL/GenBank/DDBJ whole genome shotgun (WGS) entry which is preliminary data.</text>
</comment>